<reference evidence="3" key="1">
    <citation type="submission" date="2016-11" db="UniProtKB">
        <authorList>
            <consortium name="WormBaseParasite"/>
        </authorList>
    </citation>
    <scope>IDENTIFICATION</scope>
</reference>
<keyword evidence="2" id="KW-1185">Reference proteome</keyword>
<sequence>MEGIKEVPDQTPQAGNTPTSAYLEKLSSNLVSPGLFRKSKSFGGTPNKYTTPKRLIGTPKKNFHWSIEHIAVMCPADIDEANQSQECPFDDARDEDVQGAISKYWDEIHDAVSPDIRNEAVRALLSTPQSLSRLIHSQSESILAHRLTPTVHTTPRRPPNSGLQKSLIKIEEISVVSPSINRIPLDDSPPTTVILPMSDDDASTITTSPSETSRRDSFGSEESFDLDDDRMFLGRSWGVTHNPQLSSPDLSPIRSDED</sequence>
<evidence type="ECO:0000256" key="1">
    <source>
        <dbReference type="SAM" id="MobiDB-lite"/>
    </source>
</evidence>
<evidence type="ECO:0000313" key="2">
    <source>
        <dbReference type="Proteomes" id="UP000095287"/>
    </source>
</evidence>
<evidence type="ECO:0000313" key="3">
    <source>
        <dbReference type="WBParaSite" id="L893_g19311.t1"/>
    </source>
</evidence>
<name>A0A1I7YSL1_9BILA</name>
<feature type="region of interest" description="Disordered" evidence="1">
    <location>
        <begin position="181"/>
        <end position="258"/>
    </location>
</feature>
<dbReference type="Pfam" id="PF15280">
    <property type="entry name" value="BORA_N"/>
    <property type="match status" value="1"/>
</dbReference>
<dbReference type="AlphaFoldDB" id="A0A1I7YSL1"/>
<feature type="compositionally biased region" description="Polar residues" evidence="1">
    <location>
        <begin position="239"/>
        <end position="249"/>
    </location>
</feature>
<dbReference type="Proteomes" id="UP000095287">
    <property type="component" value="Unplaced"/>
</dbReference>
<dbReference type="InterPro" id="IPR023252">
    <property type="entry name" value="Aurora_borealis_protein"/>
</dbReference>
<accession>A0A1I7YSL1</accession>
<dbReference type="WBParaSite" id="L893_g19311.t1">
    <property type="protein sequence ID" value="L893_g19311.t1"/>
    <property type="gene ID" value="L893_g19311"/>
</dbReference>
<proteinExistence type="predicted"/>
<protein>
    <submittedName>
        <fullName evidence="3">Protein aurora borealis</fullName>
    </submittedName>
</protein>
<organism evidence="2 3">
    <name type="scientific">Steinernema glaseri</name>
    <dbReference type="NCBI Taxonomy" id="37863"/>
    <lineage>
        <taxon>Eukaryota</taxon>
        <taxon>Metazoa</taxon>
        <taxon>Ecdysozoa</taxon>
        <taxon>Nematoda</taxon>
        <taxon>Chromadorea</taxon>
        <taxon>Rhabditida</taxon>
        <taxon>Tylenchina</taxon>
        <taxon>Panagrolaimomorpha</taxon>
        <taxon>Strongyloidoidea</taxon>
        <taxon>Steinernematidae</taxon>
        <taxon>Steinernema</taxon>
    </lineage>
</organism>